<proteinExistence type="predicted"/>
<accession>A0A1M4WGW8</accession>
<organism evidence="1 2">
    <name type="scientific">Seinonella peptonophila</name>
    <dbReference type="NCBI Taxonomy" id="112248"/>
    <lineage>
        <taxon>Bacteria</taxon>
        <taxon>Bacillati</taxon>
        <taxon>Bacillota</taxon>
        <taxon>Bacilli</taxon>
        <taxon>Bacillales</taxon>
        <taxon>Thermoactinomycetaceae</taxon>
        <taxon>Seinonella</taxon>
    </lineage>
</organism>
<keyword evidence="2" id="KW-1185">Reference proteome</keyword>
<dbReference type="Proteomes" id="UP000184476">
    <property type="component" value="Unassembled WGS sequence"/>
</dbReference>
<protein>
    <submittedName>
        <fullName evidence="1">Uncharacterized protein</fullName>
    </submittedName>
</protein>
<dbReference type="EMBL" id="FQVL01000003">
    <property type="protein sequence ID" value="SHE80476.1"/>
    <property type="molecule type" value="Genomic_DNA"/>
</dbReference>
<evidence type="ECO:0000313" key="2">
    <source>
        <dbReference type="Proteomes" id="UP000184476"/>
    </source>
</evidence>
<dbReference type="AlphaFoldDB" id="A0A1M4WGW8"/>
<sequence>MNTKETIATAGFIVAGDLNFSVREINAVNKWLKSAFKQLDDLRTKKEVGKISDEEQQAIRQKINEQAKQVMFYCDRRKNDKELINELDMNQLAAYEQLFKDLESNTENADLSRDVSDLRDVIKGIKKVLTKPIEQYKQQTREDLYLKLLASRQNPKKEKWINLFFERAKDGASRVLERIVDISKRKAKRSPE</sequence>
<gene>
    <name evidence="1" type="ORF">SAMN05444392_103216</name>
</gene>
<reference evidence="1 2" key="1">
    <citation type="submission" date="2016-11" db="EMBL/GenBank/DDBJ databases">
        <authorList>
            <person name="Jaros S."/>
            <person name="Januszkiewicz K."/>
            <person name="Wedrychowicz H."/>
        </authorList>
    </citation>
    <scope>NUCLEOTIDE SEQUENCE [LARGE SCALE GENOMIC DNA]</scope>
    <source>
        <strain evidence="1 2">DSM 44666</strain>
    </source>
</reference>
<dbReference type="RefSeq" id="WP_073154303.1">
    <property type="nucleotide sequence ID" value="NZ_FQVL01000003.1"/>
</dbReference>
<name>A0A1M4WGW8_9BACL</name>
<evidence type="ECO:0000313" key="1">
    <source>
        <dbReference type="EMBL" id="SHE80476.1"/>
    </source>
</evidence>